<dbReference type="PANTHER" id="PTHR45138">
    <property type="entry name" value="REGULATORY COMPONENTS OF SENSORY TRANSDUCTION SYSTEM"/>
    <property type="match status" value="1"/>
</dbReference>
<feature type="transmembrane region" description="Helical" evidence="3">
    <location>
        <begin position="92"/>
        <end position="113"/>
    </location>
</feature>
<dbReference type="Proteomes" id="UP000664914">
    <property type="component" value="Plasmid pIBU218"/>
</dbReference>
<evidence type="ECO:0000256" key="1">
    <source>
        <dbReference type="ARBA" id="ARBA00012528"/>
    </source>
</evidence>
<dbReference type="SUPFAM" id="SSF55073">
    <property type="entry name" value="Nucleotide cyclase"/>
    <property type="match status" value="1"/>
</dbReference>
<dbReference type="InterPro" id="IPR000160">
    <property type="entry name" value="GGDEF_dom"/>
</dbReference>
<proteinExistence type="predicted"/>
<evidence type="ECO:0000313" key="6">
    <source>
        <dbReference type="Proteomes" id="UP000664914"/>
    </source>
</evidence>
<feature type="transmembrane region" description="Helical" evidence="3">
    <location>
        <begin position="42"/>
        <end position="60"/>
    </location>
</feature>
<feature type="domain" description="GGDEF" evidence="4">
    <location>
        <begin position="154"/>
        <end position="285"/>
    </location>
</feature>
<evidence type="ECO:0000259" key="4">
    <source>
        <dbReference type="PROSITE" id="PS50887"/>
    </source>
</evidence>
<evidence type="ECO:0000313" key="5">
    <source>
        <dbReference type="EMBL" id="QTH24759.1"/>
    </source>
</evidence>
<dbReference type="AlphaFoldDB" id="A0A975D8P0"/>
<dbReference type="Pfam" id="PF00990">
    <property type="entry name" value="GGDEF"/>
    <property type="match status" value="1"/>
</dbReference>
<keyword evidence="3" id="KW-0812">Transmembrane</keyword>
<evidence type="ECO:0000256" key="2">
    <source>
        <dbReference type="ARBA" id="ARBA00034247"/>
    </source>
</evidence>
<keyword evidence="3" id="KW-0472">Membrane</keyword>
<protein>
    <recommendedName>
        <fullName evidence="1">diguanylate cyclase</fullName>
        <ecNumber evidence="1">2.7.7.65</ecNumber>
    </recommendedName>
</protein>
<evidence type="ECO:0000256" key="3">
    <source>
        <dbReference type="SAM" id="Phobius"/>
    </source>
</evidence>
<gene>
    <name evidence="5" type="ORF">HRJ34_28190</name>
</gene>
<organism evidence="5 6">
    <name type="scientific">Rhizorhabdus wittichii</name>
    <dbReference type="NCBI Taxonomy" id="160791"/>
    <lineage>
        <taxon>Bacteria</taxon>
        <taxon>Pseudomonadati</taxon>
        <taxon>Pseudomonadota</taxon>
        <taxon>Alphaproteobacteria</taxon>
        <taxon>Sphingomonadales</taxon>
        <taxon>Sphingomonadaceae</taxon>
        <taxon>Rhizorhabdus</taxon>
    </lineage>
</organism>
<sequence>MNSHLPVGRLAERLEALSREQVWLAIVIVTGGIAFVDRALPGIGFAPVYMTVICAACWRLGPRSGYFVAIVAAFLAVAPSLEAAPAASPAMLVIRVGIRIVMFVFLAATVTSFRYSYDRELFHAHQDRMTGTLNKEVFHRRSAKMMEDAKHKDQTLLLLILDLDDFKAVNSREGHRAGDEVLRAFANGVSSIMRREDLVGRIGGDEFALLVRVPSMTEGQVFALDLHARLSALLASSPHQVTCSMGALLIPPEDARNASELMHAADLAMYRAKQTGKNAVEIATVEEPQPNARIRRHGRHRQSLA</sequence>
<keyword evidence="3" id="KW-1133">Transmembrane helix</keyword>
<dbReference type="InterPro" id="IPR029787">
    <property type="entry name" value="Nucleotide_cyclase"/>
</dbReference>
<reference evidence="5" key="2">
    <citation type="submission" date="2021-04" db="EMBL/GenBank/DDBJ databases">
        <title>Isolation and genomic analysis of the ibuprofen-degrading bacterium Sphingomonas strain MPO218.</title>
        <authorList>
            <person name="Aulestia M."/>
            <person name="Flores A."/>
            <person name="Mangas E.L."/>
            <person name="Perez-Pulido A.J."/>
            <person name="Santero E."/>
            <person name="Camacho E.M."/>
        </authorList>
    </citation>
    <scope>NUCLEOTIDE SEQUENCE</scope>
    <source>
        <strain evidence="5">MPO218</strain>
        <plasmid evidence="5">pIBU218</plasmid>
    </source>
</reference>
<dbReference type="SMART" id="SM00267">
    <property type="entry name" value="GGDEF"/>
    <property type="match status" value="1"/>
</dbReference>
<dbReference type="Gene3D" id="3.30.70.270">
    <property type="match status" value="1"/>
</dbReference>
<reference evidence="5" key="1">
    <citation type="submission" date="2020-07" db="EMBL/GenBank/DDBJ databases">
        <authorList>
            <person name="Camacho E."/>
        </authorList>
    </citation>
    <scope>NUCLEOTIDE SEQUENCE</scope>
    <source>
        <strain evidence="5">MPO218</strain>
        <plasmid evidence="5">pIBU218</plasmid>
    </source>
</reference>
<dbReference type="GO" id="GO:0052621">
    <property type="term" value="F:diguanylate cyclase activity"/>
    <property type="evidence" value="ECO:0007669"/>
    <property type="project" value="UniProtKB-EC"/>
</dbReference>
<name>A0A975D8P0_9SPHN</name>
<keyword evidence="5" id="KW-0614">Plasmid</keyword>
<dbReference type="EC" id="2.7.7.65" evidence="1"/>
<dbReference type="InterPro" id="IPR043128">
    <property type="entry name" value="Rev_trsase/Diguanyl_cyclase"/>
</dbReference>
<dbReference type="CDD" id="cd01949">
    <property type="entry name" value="GGDEF"/>
    <property type="match status" value="1"/>
</dbReference>
<dbReference type="InterPro" id="IPR050469">
    <property type="entry name" value="Diguanylate_Cyclase"/>
</dbReference>
<feature type="transmembrane region" description="Helical" evidence="3">
    <location>
        <begin position="67"/>
        <end position="86"/>
    </location>
</feature>
<dbReference type="PROSITE" id="PS50887">
    <property type="entry name" value="GGDEF"/>
    <property type="match status" value="1"/>
</dbReference>
<dbReference type="PANTHER" id="PTHR45138:SF9">
    <property type="entry name" value="DIGUANYLATE CYCLASE DGCM-RELATED"/>
    <property type="match status" value="1"/>
</dbReference>
<accession>A0A975D8P0</accession>
<dbReference type="EMBL" id="CP059320">
    <property type="protein sequence ID" value="QTH24759.1"/>
    <property type="molecule type" value="Genomic_DNA"/>
</dbReference>
<dbReference type="RefSeq" id="WP_208634478.1">
    <property type="nucleotide sequence ID" value="NZ_CP059320.1"/>
</dbReference>
<comment type="catalytic activity">
    <reaction evidence="2">
        <text>2 GTP = 3',3'-c-di-GMP + 2 diphosphate</text>
        <dbReference type="Rhea" id="RHEA:24898"/>
        <dbReference type="ChEBI" id="CHEBI:33019"/>
        <dbReference type="ChEBI" id="CHEBI:37565"/>
        <dbReference type="ChEBI" id="CHEBI:58805"/>
        <dbReference type="EC" id="2.7.7.65"/>
    </reaction>
</comment>
<dbReference type="NCBIfam" id="TIGR00254">
    <property type="entry name" value="GGDEF"/>
    <property type="match status" value="1"/>
</dbReference>
<geneLocation type="plasmid" evidence="5 6">
    <name>pIBU218</name>
</geneLocation>